<dbReference type="InterPro" id="IPR036390">
    <property type="entry name" value="WH_DNA-bd_sf"/>
</dbReference>
<evidence type="ECO:0000313" key="5">
    <source>
        <dbReference type="EMBL" id="MWB78250.1"/>
    </source>
</evidence>
<keyword evidence="3" id="KW-0804">Transcription</keyword>
<dbReference type="SUPFAM" id="SSF46785">
    <property type="entry name" value="Winged helix' DNA-binding domain"/>
    <property type="match status" value="1"/>
</dbReference>
<evidence type="ECO:0000313" key="6">
    <source>
        <dbReference type="Proteomes" id="UP000443843"/>
    </source>
</evidence>
<evidence type="ECO:0000256" key="3">
    <source>
        <dbReference type="ARBA" id="ARBA00023163"/>
    </source>
</evidence>
<organism evidence="5 6">
    <name type="scientific">Pseudooceanicola pacificus</name>
    <dbReference type="NCBI Taxonomy" id="2676438"/>
    <lineage>
        <taxon>Bacteria</taxon>
        <taxon>Pseudomonadati</taxon>
        <taxon>Pseudomonadota</taxon>
        <taxon>Alphaproteobacteria</taxon>
        <taxon>Rhodobacterales</taxon>
        <taxon>Paracoccaceae</taxon>
        <taxon>Pseudooceanicola</taxon>
    </lineage>
</organism>
<keyword evidence="6" id="KW-1185">Reference proteome</keyword>
<dbReference type="AlphaFoldDB" id="A0A844WEC1"/>
<keyword evidence="2" id="KW-0238">DNA-binding</keyword>
<dbReference type="Gene3D" id="1.10.10.10">
    <property type="entry name" value="Winged helix-like DNA-binding domain superfamily/Winged helix DNA-binding domain"/>
    <property type="match status" value="1"/>
</dbReference>
<dbReference type="PANTHER" id="PTHR33204:SF39">
    <property type="entry name" value="TRANSCRIPTIONAL REGULATORY PROTEIN"/>
    <property type="match status" value="1"/>
</dbReference>
<dbReference type="Proteomes" id="UP000443843">
    <property type="component" value="Unassembled WGS sequence"/>
</dbReference>
<dbReference type="InterPro" id="IPR036388">
    <property type="entry name" value="WH-like_DNA-bd_sf"/>
</dbReference>
<dbReference type="GO" id="GO:0003677">
    <property type="term" value="F:DNA binding"/>
    <property type="evidence" value="ECO:0007669"/>
    <property type="project" value="UniProtKB-KW"/>
</dbReference>
<name>A0A844WEC1_9RHOB</name>
<gene>
    <name evidence="5" type="ORF">GLS40_09455</name>
</gene>
<dbReference type="EMBL" id="WNXQ01000004">
    <property type="protein sequence ID" value="MWB78250.1"/>
    <property type="molecule type" value="Genomic_DNA"/>
</dbReference>
<proteinExistence type="predicted"/>
<evidence type="ECO:0000259" key="4">
    <source>
        <dbReference type="PROSITE" id="PS51118"/>
    </source>
</evidence>
<comment type="caution">
    <text evidence="5">The sequence shown here is derived from an EMBL/GenBank/DDBJ whole genome shotgun (WGS) entry which is preliminary data.</text>
</comment>
<evidence type="ECO:0000256" key="1">
    <source>
        <dbReference type="ARBA" id="ARBA00023015"/>
    </source>
</evidence>
<reference evidence="5 6" key="1">
    <citation type="submission" date="2019-11" db="EMBL/GenBank/DDBJ databases">
        <title>Pseudooceanicola pacifica sp. nov., isolated from deep-sea sediment of the Pacific Ocean.</title>
        <authorList>
            <person name="Lyu L."/>
        </authorList>
    </citation>
    <scope>NUCLEOTIDE SEQUENCE [LARGE SCALE GENOMIC DNA]</scope>
    <source>
        <strain evidence="5 6">216_PA32_1</strain>
    </source>
</reference>
<dbReference type="RefSeq" id="WP_160382513.1">
    <property type="nucleotide sequence ID" value="NZ_WNXQ01000004.1"/>
</dbReference>
<dbReference type="Pfam" id="PF01638">
    <property type="entry name" value="HxlR"/>
    <property type="match status" value="1"/>
</dbReference>
<evidence type="ECO:0000256" key="2">
    <source>
        <dbReference type="ARBA" id="ARBA00023125"/>
    </source>
</evidence>
<dbReference type="InterPro" id="IPR002577">
    <property type="entry name" value="HTH_HxlR"/>
</dbReference>
<accession>A0A844WEC1</accession>
<protein>
    <submittedName>
        <fullName evidence="5">Transcriptional regulator</fullName>
    </submittedName>
</protein>
<keyword evidence="1" id="KW-0805">Transcription regulation</keyword>
<dbReference type="PANTHER" id="PTHR33204">
    <property type="entry name" value="TRANSCRIPTIONAL REGULATOR, MARR FAMILY"/>
    <property type="match status" value="1"/>
</dbReference>
<dbReference type="PROSITE" id="PS51118">
    <property type="entry name" value="HTH_HXLR"/>
    <property type="match status" value="1"/>
</dbReference>
<feature type="domain" description="HTH hxlR-type" evidence="4">
    <location>
        <begin position="15"/>
        <end position="113"/>
    </location>
</feature>
<sequence length="121" mass="13498">MLPVTVATDEDGRLCPIRNVLSKVTGKWQTLIVLALEDGALRFGELKRTIGDVSQRVLTENLRTLERDGYLTRTVHHGPPIAVSYELTDLGVELLRVLKPMVTFAAENFARVMASRETYDG</sequence>